<dbReference type="AlphaFoldDB" id="A0A6J7M7R7"/>
<dbReference type="InterPro" id="IPR050490">
    <property type="entry name" value="Bact_solute-bd_prot1"/>
</dbReference>
<protein>
    <submittedName>
        <fullName evidence="1">Unannotated protein</fullName>
    </submittedName>
</protein>
<evidence type="ECO:0000313" key="1">
    <source>
        <dbReference type="EMBL" id="CAB4974583.1"/>
    </source>
</evidence>
<reference evidence="1" key="1">
    <citation type="submission" date="2020-05" db="EMBL/GenBank/DDBJ databases">
        <authorList>
            <person name="Chiriac C."/>
            <person name="Salcher M."/>
            <person name="Ghai R."/>
            <person name="Kavagutti S V."/>
        </authorList>
    </citation>
    <scope>NUCLEOTIDE SEQUENCE</scope>
</reference>
<dbReference type="Pfam" id="PF01547">
    <property type="entry name" value="SBP_bac_1"/>
    <property type="match status" value="1"/>
</dbReference>
<organism evidence="1">
    <name type="scientific">freshwater metagenome</name>
    <dbReference type="NCBI Taxonomy" id="449393"/>
    <lineage>
        <taxon>unclassified sequences</taxon>
        <taxon>metagenomes</taxon>
        <taxon>ecological metagenomes</taxon>
    </lineage>
</organism>
<accession>A0A6J7M7R7</accession>
<evidence type="ECO:0000313" key="2">
    <source>
        <dbReference type="EMBL" id="CAB5010252.1"/>
    </source>
</evidence>
<dbReference type="PANTHER" id="PTHR43649">
    <property type="entry name" value="ARABINOSE-BINDING PROTEIN-RELATED"/>
    <property type="match status" value="1"/>
</dbReference>
<name>A0A6J7M7R7_9ZZZZ</name>
<dbReference type="SUPFAM" id="SSF53850">
    <property type="entry name" value="Periplasmic binding protein-like II"/>
    <property type="match status" value="1"/>
</dbReference>
<dbReference type="PANTHER" id="PTHR43649:SF12">
    <property type="entry name" value="DIACETYLCHITOBIOSE BINDING PROTEIN DASA"/>
    <property type="match status" value="1"/>
</dbReference>
<dbReference type="InterPro" id="IPR006059">
    <property type="entry name" value="SBP"/>
</dbReference>
<sequence>MRKGFTMKSKKLFGVGAVVLALLLAGCASSKSDSASSTVKDFPTEDVAMNISWWGDQEAPGAKKWLNDTMALYTKAHPNITFTEVLQTTEGLMPAFAAAAAAKAGPDIQYFWGGIYAQQPGWDGNIVPISDYLSAEELSHYTNAQVEEGFQGKIWTAPWYVNPSFPLLVRKDILAANKLTTPKTWDELLKVCDVLSAKKITTIAGGVKDGWFGAWIYSMLGAQSISSQKEVISAVVGDTKFTDPNMAGWWTALADSKKHKCWNDDINSLELYQAQQRFVEGKAAMTITAGPDAPNFVKKAGGDDVAEIVAIPAWSDGPFAGKMGTSSQTLGVTSWSKYPQVAADFIAFGHTTERLNAWFADTGSLPADDRFDLTQVTSASTAALFAAALDGAPYLENFIPAQLDTDAIFKNVQLILKGTITPEQAAADTEATMEKIRKSDRKVVDNFTAWSK</sequence>
<dbReference type="Gene3D" id="3.40.190.10">
    <property type="entry name" value="Periplasmic binding protein-like II"/>
    <property type="match status" value="2"/>
</dbReference>
<dbReference type="EMBL" id="CAFBOP010000001">
    <property type="protein sequence ID" value="CAB4974583.1"/>
    <property type="molecule type" value="Genomic_DNA"/>
</dbReference>
<proteinExistence type="predicted"/>
<dbReference type="PROSITE" id="PS51257">
    <property type="entry name" value="PROKAR_LIPOPROTEIN"/>
    <property type="match status" value="1"/>
</dbReference>
<gene>
    <name evidence="1" type="ORF">UFOPK3984_00004</name>
    <name evidence="2" type="ORF">UFOPK4114_00209</name>
</gene>
<dbReference type="EMBL" id="CAFBPP010000004">
    <property type="protein sequence ID" value="CAB5010252.1"/>
    <property type="molecule type" value="Genomic_DNA"/>
</dbReference>